<dbReference type="Pfam" id="PF13527">
    <property type="entry name" value="Acetyltransf_9"/>
    <property type="match status" value="1"/>
</dbReference>
<evidence type="ECO:0000313" key="2">
    <source>
        <dbReference type="EMBL" id="KIY23163.1"/>
    </source>
</evidence>
<accession>A0A0D6ZEW9</accession>
<dbReference type="GO" id="GO:0030649">
    <property type="term" value="P:aminoglycoside antibiotic catabolic process"/>
    <property type="evidence" value="ECO:0007669"/>
    <property type="project" value="TreeGrafter"/>
</dbReference>
<feature type="domain" description="N-acetyltransferase" evidence="1">
    <location>
        <begin position="1"/>
        <end position="144"/>
    </location>
</feature>
<keyword evidence="3" id="KW-1185">Reference proteome</keyword>
<dbReference type="InterPro" id="IPR051554">
    <property type="entry name" value="Acetyltransferase_Eis"/>
</dbReference>
<comment type="caution">
    <text evidence="2">The sequence shown here is derived from an EMBL/GenBank/DDBJ whole genome shotgun (WGS) entry which is preliminary data.</text>
</comment>
<proteinExistence type="predicted"/>
<dbReference type="InterPro" id="IPR016181">
    <property type="entry name" value="Acyl_CoA_acyltransferase"/>
</dbReference>
<dbReference type="PANTHER" id="PTHR37817">
    <property type="entry name" value="N-ACETYLTRANSFERASE EIS"/>
    <property type="match status" value="1"/>
</dbReference>
<dbReference type="EMBL" id="JXIQ01000024">
    <property type="protein sequence ID" value="KIY23163.1"/>
    <property type="molecule type" value="Genomic_DNA"/>
</dbReference>
<dbReference type="InterPro" id="IPR025559">
    <property type="entry name" value="Eis_dom"/>
</dbReference>
<organism evidence="2 3">
    <name type="scientific">Mesobacillus subterraneus</name>
    <dbReference type="NCBI Taxonomy" id="285983"/>
    <lineage>
        <taxon>Bacteria</taxon>
        <taxon>Bacillati</taxon>
        <taxon>Bacillota</taxon>
        <taxon>Bacilli</taxon>
        <taxon>Bacillales</taxon>
        <taxon>Bacillaceae</taxon>
        <taxon>Mesobacillus</taxon>
    </lineage>
</organism>
<dbReference type="GO" id="GO:0034069">
    <property type="term" value="F:aminoglycoside N-acetyltransferase activity"/>
    <property type="evidence" value="ECO:0007669"/>
    <property type="project" value="TreeGrafter"/>
</dbReference>
<dbReference type="PANTHER" id="PTHR37817:SF1">
    <property type="entry name" value="N-ACETYLTRANSFERASE EIS"/>
    <property type="match status" value="1"/>
</dbReference>
<dbReference type="RefSeq" id="WP_044391542.1">
    <property type="nucleotide sequence ID" value="NZ_JXIQ01000024.1"/>
</dbReference>
<reference evidence="2 3" key="1">
    <citation type="submission" date="2015-01" db="EMBL/GenBank/DDBJ databases">
        <title>Draft genome sequences of the supercritical CO2 tolerant bacteria Bacillus subterraneus MITOT1 and Bacillus cereus MIT0214.</title>
        <authorList>
            <person name="Peet K.C."/>
            <person name="Thompson J.R."/>
        </authorList>
    </citation>
    <scope>NUCLEOTIDE SEQUENCE [LARGE SCALE GENOMIC DNA]</scope>
    <source>
        <strain evidence="2 3">MITOT1</strain>
    </source>
</reference>
<dbReference type="SUPFAM" id="SSF55718">
    <property type="entry name" value="SCP-like"/>
    <property type="match status" value="1"/>
</dbReference>
<evidence type="ECO:0000259" key="1">
    <source>
        <dbReference type="PROSITE" id="PS51186"/>
    </source>
</evidence>
<dbReference type="InterPro" id="IPR041380">
    <property type="entry name" value="Acetyltransf_17"/>
</dbReference>
<dbReference type="Gene3D" id="3.30.1050.10">
    <property type="entry name" value="SCP2 sterol-binding domain"/>
    <property type="match status" value="1"/>
</dbReference>
<name>A0A0D6ZEW9_9BACI</name>
<dbReference type="PATRIC" id="fig|285983.3.peg.3362"/>
<protein>
    <recommendedName>
        <fullName evidence="1">N-acetyltransferase domain-containing protein</fullName>
    </recommendedName>
</protein>
<dbReference type="Pfam" id="PF17668">
    <property type="entry name" value="Acetyltransf_17"/>
    <property type="match status" value="1"/>
</dbReference>
<dbReference type="Pfam" id="PF13530">
    <property type="entry name" value="SCP2_2"/>
    <property type="match status" value="1"/>
</dbReference>
<dbReference type="OrthoDB" id="9768284at2"/>
<dbReference type="Proteomes" id="UP000032512">
    <property type="component" value="Unassembled WGS sequence"/>
</dbReference>
<dbReference type="InterPro" id="IPR000182">
    <property type="entry name" value="GNAT_dom"/>
</dbReference>
<dbReference type="Gene3D" id="3.40.630.30">
    <property type="match status" value="2"/>
</dbReference>
<dbReference type="PROSITE" id="PS51186">
    <property type="entry name" value="GNAT"/>
    <property type="match status" value="1"/>
</dbReference>
<sequence length="392" mass="45288">MEIKVLTSDDYLQSIKLSEYAFQYSVPESDIPKRLEKLKKHRLLGIFEGEELASKLHILSLKVLLGKTEWKMGGIAGVATYPEYRRKGHVNALLKRALADMNQDGSLVSFLHPFQIDFYRRFGWEIISDNKKVTVEKVHLKPLDIQPGKIGRHTEKDHTLDIETVYRQYAAMHSGMLARDIDWWKSSVYGSNFAAVYYDSTNVPAGYLIYEVKDKIMKVEEYVSLTNEARKGLWNFVCQHDSMVDKVELKVSVHDPFPYFLKEPMLKTEITPYFMGRIVNAEEALSSYPFLFSDIDKKVFIHLDDSAAPWNNGTYLLSNQGIKFYPVKEGASCLTAPKRGLQMNINSLTAILFGYKRPYELNELELIKGDWEEVDELEKLIPAFKPLFYDFF</sequence>
<gene>
    <name evidence="2" type="ORF">UB32_04410</name>
</gene>
<dbReference type="InterPro" id="IPR036527">
    <property type="entry name" value="SCP2_sterol-bd_dom_sf"/>
</dbReference>
<evidence type="ECO:0000313" key="3">
    <source>
        <dbReference type="Proteomes" id="UP000032512"/>
    </source>
</evidence>
<dbReference type="SUPFAM" id="SSF55729">
    <property type="entry name" value="Acyl-CoA N-acyltransferases (Nat)"/>
    <property type="match status" value="1"/>
</dbReference>
<dbReference type="AlphaFoldDB" id="A0A0D6ZEW9"/>